<keyword evidence="4 8" id="KW-0863">Zinc-finger</keyword>
<sequence>MSSSGDAQTWSPFGLSPTKPIPRSITNQNLNLNEQSTSTSVPENTWDTVTTHSFAFGCPSSSPKLEKQRIPVVSRYIALEKDMETIIHKLDQTLIGGPSYVSLSMGQALHLVDLLKRIKKEIRMKKETGISLCSFCRSNGCDESIYLSHTVRDSFGRATCPYLRRLVCPNCGATGDQAHTIKHCPLPYQSF</sequence>
<dbReference type="Gene3D" id="4.10.60.30">
    <property type="entry name" value="Nanos, RNA-binding domain"/>
    <property type="match status" value="1"/>
</dbReference>
<reference evidence="11 12" key="1">
    <citation type="submission" date="2024-11" db="EMBL/GenBank/DDBJ databases">
        <title>Adaptive evolution of stress response genes in parasites aligns with host niche diversity.</title>
        <authorList>
            <person name="Hahn C."/>
            <person name="Resl P."/>
        </authorList>
    </citation>
    <scope>NUCLEOTIDE SEQUENCE [LARGE SCALE GENOMIC DNA]</scope>
    <source>
        <strain evidence="11">EGGRZ-B1_66</strain>
        <tissue evidence="11">Body</tissue>
    </source>
</reference>
<comment type="similarity">
    <text evidence="8">Belongs to the nanos family.</text>
</comment>
<evidence type="ECO:0000259" key="10">
    <source>
        <dbReference type="PROSITE" id="PS51522"/>
    </source>
</evidence>
<evidence type="ECO:0000313" key="12">
    <source>
        <dbReference type="Proteomes" id="UP001626550"/>
    </source>
</evidence>
<protein>
    <recommendedName>
        <fullName evidence="10">Nanos-type domain-containing protein</fullName>
    </recommendedName>
</protein>
<evidence type="ECO:0000256" key="6">
    <source>
        <dbReference type="ARBA" id="ARBA00022845"/>
    </source>
</evidence>
<dbReference type="Proteomes" id="UP001626550">
    <property type="component" value="Unassembled WGS sequence"/>
</dbReference>
<feature type="compositionally biased region" description="Polar residues" evidence="9">
    <location>
        <begin position="1"/>
        <end position="11"/>
    </location>
</feature>
<proteinExistence type="inferred from homology"/>
<dbReference type="InterPro" id="IPR038129">
    <property type="entry name" value="Nanos_sf"/>
</dbReference>
<comment type="subcellular location">
    <subcellularLocation>
        <location evidence="1">Cytoplasm</location>
    </subcellularLocation>
</comment>
<dbReference type="AlphaFoldDB" id="A0ABD2PNJ3"/>
<dbReference type="PROSITE" id="PS51522">
    <property type="entry name" value="ZF_NANOS"/>
    <property type="match status" value="1"/>
</dbReference>
<dbReference type="InterPro" id="IPR008705">
    <property type="entry name" value="Nanos/Xcar2"/>
</dbReference>
<dbReference type="GO" id="GO:0008270">
    <property type="term" value="F:zinc ion binding"/>
    <property type="evidence" value="ECO:0007669"/>
    <property type="project" value="UniProtKB-KW"/>
</dbReference>
<feature type="domain" description="Nanos-type" evidence="10">
    <location>
        <begin position="132"/>
        <end position="186"/>
    </location>
</feature>
<evidence type="ECO:0000256" key="2">
    <source>
        <dbReference type="ARBA" id="ARBA00022490"/>
    </source>
</evidence>
<evidence type="ECO:0000256" key="1">
    <source>
        <dbReference type="ARBA" id="ARBA00004496"/>
    </source>
</evidence>
<organism evidence="11 12">
    <name type="scientific">Cichlidogyrus casuarinus</name>
    <dbReference type="NCBI Taxonomy" id="1844966"/>
    <lineage>
        <taxon>Eukaryota</taxon>
        <taxon>Metazoa</taxon>
        <taxon>Spiralia</taxon>
        <taxon>Lophotrochozoa</taxon>
        <taxon>Platyhelminthes</taxon>
        <taxon>Monogenea</taxon>
        <taxon>Monopisthocotylea</taxon>
        <taxon>Dactylogyridea</taxon>
        <taxon>Ancyrocephalidae</taxon>
        <taxon>Cichlidogyrus</taxon>
    </lineage>
</organism>
<name>A0ABD2PNJ3_9PLAT</name>
<evidence type="ECO:0000256" key="5">
    <source>
        <dbReference type="ARBA" id="ARBA00022833"/>
    </source>
</evidence>
<keyword evidence="7 8" id="KW-0694">RNA-binding</keyword>
<evidence type="ECO:0000256" key="3">
    <source>
        <dbReference type="ARBA" id="ARBA00022723"/>
    </source>
</evidence>
<gene>
    <name evidence="11" type="ORF">Ciccas_012826</name>
</gene>
<accession>A0ABD2PNJ3</accession>
<dbReference type="EMBL" id="JBJKFK010004926">
    <property type="protein sequence ID" value="KAL3308638.1"/>
    <property type="molecule type" value="Genomic_DNA"/>
</dbReference>
<evidence type="ECO:0000313" key="11">
    <source>
        <dbReference type="EMBL" id="KAL3308638.1"/>
    </source>
</evidence>
<dbReference type="GO" id="GO:0006417">
    <property type="term" value="P:regulation of translation"/>
    <property type="evidence" value="ECO:0007669"/>
    <property type="project" value="UniProtKB-UniRule"/>
</dbReference>
<keyword evidence="6 8" id="KW-0810">Translation regulation</keyword>
<evidence type="ECO:0000256" key="7">
    <source>
        <dbReference type="ARBA" id="ARBA00022884"/>
    </source>
</evidence>
<keyword evidence="5" id="KW-0862">Zinc</keyword>
<keyword evidence="3" id="KW-0479">Metal-binding</keyword>
<evidence type="ECO:0000256" key="9">
    <source>
        <dbReference type="SAM" id="MobiDB-lite"/>
    </source>
</evidence>
<feature type="region of interest" description="Disordered" evidence="9">
    <location>
        <begin position="1"/>
        <end position="26"/>
    </location>
</feature>
<comment type="caution">
    <text evidence="11">The sequence shown here is derived from an EMBL/GenBank/DDBJ whole genome shotgun (WGS) entry which is preliminary data.</text>
</comment>
<dbReference type="GO" id="GO:0005737">
    <property type="term" value="C:cytoplasm"/>
    <property type="evidence" value="ECO:0007669"/>
    <property type="project" value="UniProtKB-SubCell"/>
</dbReference>
<dbReference type="GO" id="GO:0003723">
    <property type="term" value="F:RNA binding"/>
    <property type="evidence" value="ECO:0007669"/>
    <property type="project" value="UniProtKB-UniRule"/>
</dbReference>
<dbReference type="PANTHER" id="PTHR12887">
    <property type="entry name" value="NANOS PROTEIN"/>
    <property type="match status" value="1"/>
</dbReference>
<dbReference type="InterPro" id="IPR024161">
    <property type="entry name" value="Znf_nanos-typ"/>
</dbReference>
<keyword evidence="2" id="KW-0963">Cytoplasm</keyword>
<dbReference type="Pfam" id="PF05741">
    <property type="entry name" value="zf-nanos"/>
    <property type="match status" value="1"/>
</dbReference>
<keyword evidence="12" id="KW-1185">Reference proteome</keyword>
<evidence type="ECO:0000256" key="4">
    <source>
        <dbReference type="ARBA" id="ARBA00022771"/>
    </source>
</evidence>
<evidence type="ECO:0000256" key="8">
    <source>
        <dbReference type="PROSITE-ProRule" id="PRU00855"/>
    </source>
</evidence>